<evidence type="ECO:0000259" key="2">
    <source>
        <dbReference type="Pfam" id="PF07929"/>
    </source>
</evidence>
<protein>
    <recommendedName>
        <fullName evidence="2">Plasmid pRiA4b Orf3-like domain-containing protein</fullName>
    </recommendedName>
</protein>
<dbReference type="RefSeq" id="WP_381082943.1">
    <property type="nucleotide sequence ID" value="NZ_JBHUDX010000045.1"/>
</dbReference>
<evidence type="ECO:0000256" key="1">
    <source>
        <dbReference type="SAM" id="MobiDB-lite"/>
    </source>
</evidence>
<dbReference type="Proteomes" id="UP001597261">
    <property type="component" value="Unassembled WGS sequence"/>
</dbReference>
<dbReference type="Gene3D" id="3.10.290.30">
    <property type="entry name" value="MM3350-like"/>
    <property type="match status" value="1"/>
</dbReference>
<dbReference type="PANTHER" id="PTHR41878">
    <property type="entry name" value="LEXA REPRESSOR-RELATED"/>
    <property type="match status" value="1"/>
</dbReference>
<feature type="region of interest" description="Disordered" evidence="1">
    <location>
        <begin position="613"/>
        <end position="633"/>
    </location>
</feature>
<evidence type="ECO:0000313" key="4">
    <source>
        <dbReference type="Proteomes" id="UP001597261"/>
    </source>
</evidence>
<organism evidence="3 4">
    <name type="scientific">Streptomyces caeni</name>
    <dbReference type="NCBI Taxonomy" id="2307231"/>
    <lineage>
        <taxon>Bacteria</taxon>
        <taxon>Bacillati</taxon>
        <taxon>Actinomycetota</taxon>
        <taxon>Actinomycetes</taxon>
        <taxon>Kitasatosporales</taxon>
        <taxon>Streptomycetaceae</taxon>
        <taxon>Streptomyces</taxon>
    </lineage>
</organism>
<feature type="domain" description="Plasmid pRiA4b Orf3-like" evidence="2">
    <location>
        <begin position="12"/>
        <end position="200"/>
    </location>
</feature>
<dbReference type="PANTHER" id="PTHR41878:SF1">
    <property type="entry name" value="TNPR PROTEIN"/>
    <property type="match status" value="1"/>
</dbReference>
<dbReference type="Pfam" id="PF07929">
    <property type="entry name" value="PRiA4_ORF3"/>
    <property type="match status" value="1"/>
</dbReference>
<comment type="caution">
    <text evidence="3">The sequence shown here is derived from an EMBL/GenBank/DDBJ whole genome shotgun (WGS) entry which is preliminary data.</text>
</comment>
<dbReference type="EMBL" id="JBHUDX010000045">
    <property type="protein sequence ID" value="MFD1659626.1"/>
    <property type="molecule type" value="Genomic_DNA"/>
</dbReference>
<accession>A0ABW4IRN2</accession>
<feature type="compositionally biased region" description="Acidic residues" evidence="1">
    <location>
        <begin position="621"/>
        <end position="630"/>
    </location>
</feature>
<sequence length="760" mass="81705">MPSTAISDRHTVHHLKIELRGLRPPVWRRVRVPSRLSLGGLHEVIQVLFGWEGTHLHVFEDGRQGAWGPLRDVLGGALDSGWADEDGVALADVLPRAGGRLSYTYDLGDDWEHRITVEEVRPAGPDEAGQMMCTGGRRGLPDCEDVGGVWALQDLLQRYEAGERPEPVGEEGGEPEYGSHTDHVLARMFATGFDPARLDVAELNRALEGLPLLTVDGVSPVGEQGGRFPCPSCGKSHPLPDEDVAEVGGLVTAALDPDSRVAPAIRLPDDAELARHVRDVGHFMAAVRLGRWCGAGRELTPKGVLRPKLARQAVEEAGLWRAAPDEWGDAEERRRRLAGIRSAADMEPVREPWEWALLAGFVEVSGDGRRASSGAALPDERDDAALLAAWQETLAGAVADVFAELPEPVGMLRLMSGLGELLAQAPPVGFGLLLHCYGLPEGEWADASAFFDETLDDLPDGAAGTLLQTLYVVQWEEAAELLGRFGAAEYRPADSPPGAEQDDDWLLTGLSAPVPGRFRLTPLGRAGLRRLLVEAGVSAPVVGRMEQAEAAELLAALAAYRSSKEVWAEVAGWLAARAPADAAVQLVDACGGTKGADALRRLVAPLVLEHLLPAQRPGEPENPENPEDTEPDQRRRVRAVLRKAAVSGVPGCAHTAASWLRRIDDPAEGQDAHGQEWMCLDGLYAYMDGGPEALRARLEQGPEGGPRVRDQVAELADGLWRAGHPHGEAVLTAVADSLMHGDRHLAKRLRKAAFKARSSA</sequence>
<dbReference type="InterPro" id="IPR024047">
    <property type="entry name" value="MM3350-like_sf"/>
</dbReference>
<gene>
    <name evidence="3" type="ORF">ACFSL4_15835</name>
</gene>
<keyword evidence="4" id="KW-1185">Reference proteome</keyword>
<dbReference type="SUPFAM" id="SSF159941">
    <property type="entry name" value="MM3350-like"/>
    <property type="match status" value="1"/>
</dbReference>
<dbReference type="InterPro" id="IPR012912">
    <property type="entry name" value="Plasmid_pRiA4b_Orf3-like"/>
</dbReference>
<proteinExistence type="predicted"/>
<evidence type="ECO:0000313" key="3">
    <source>
        <dbReference type="EMBL" id="MFD1659626.1"/>
    </source>
</evidence>
<name>A0ABW4IRN2_9ACTN</name>
<reference evidence="4" key="1">
    <citation type="journal article" date="2019" name="Int. J. Syst. Evol. Microbiol.">
        <title>The Global Catalogue of Microorganisms (GCM) 10K type strain sequencing project: providing services to taxonomists for standard genome sequencing and annotation.</title>
        <authorList>
            <consortium name="The Broad Institute Genomics Platform"/>
            <consortium name="The Broad Institute Genome Sequencing Center for Infectious Disease"/>
            <person name="Wu L."/>
            <person name="Ma J."/>
        </authorList>
    </citation>
    <scope>NUCLEOTIDE SEQUENCE [LARGE SCALE GENOMIC DNA]</scope>
    <source>
        <strain evidence="4">CGMCC 1.12470</strain>
    </source>
</reference>